<reference evidence="4" key="1">
    <citation type="submission" date="2017-04" db="EMBL/GenBank/DDBJ databases">
        <authorList>
            <person name="Varghese N."/>
            <person name="Submissions S."/>
        </authorList>
    </citation>
    <scope>NUCLEOTIDE SEQUENCE [LARGE SCALE GENOMIC DNA]</scope>
    <source>
        <strain evidence="4">Ballard 720</strain>
    </source>
</reference>
<dbReference type="GeneID" id="95552816"/>
<dbReference type="Proteomes" id="UP000192911">
    <property type="component" value="Unassembled WGS sequence"/>
</dbReference>
<organism evidence="3 4">
    <name type="scientific">Trinickia caryophylli</name>
    <name type="common">Paraburkholderia caryophylli</name>
    <dbReference type="NCBI Taxonomy" id="28094"/>
    <lineage>
        <taxon>Bacteria</taxon>
        <taxon>Pseudomonadati</taxon>
        <taxon>Pseudomonadota</taxon>
        <taxon>Betaproteobacteria</taxon>
        <taxon>Burkholderiales</taxon>
        <taxon>Burkholderiaceae</taxon>
        <taxon>Trinickia</taxon>
    </lineage>
</organism>
<evidence type="ECO:0000313" key="3">
    <source>
        <dbReference type="EMBL" id="SMF69152.1"/>
    </source>
</evidence>
<dbReference type="PANTHER" id="PTHR34606">
    <property type="entry name" value="BON DOMAIN-CONTAINING PROTEIN"/>
    <property type="match status" value="1"/>
</dbReference>
<protein>
    <submittedName>
        <fullName evidence="3">Osmotically-inducible protein OsmY, contains BON domain</fullName>
    </submittedName>
</protein>
<dbReference type="Gene3D" id="3.30.1340.30">
    <property type="match status" value="3"/>
</dbReference>
<dbReference type="InterPro" id="IPR051686">
    <property type="entry name" value="Lipoprotein_DolP"/>
</dbReference>
<keyword evidence="1" id="KW-0732">Signal</keyword>
<dbReference type="InterPro" id="IPR007055">
    <property type="entry name" value="BON_dom"/>
</dbReference>
<dbReference type="PANTHER" id="PTHR34606:SF4">
    <property type="entry name" value="OUTER MEMBRANE LIPOPROTEIN DOLP"/>
    <property type="match status" value="1"/>
</dbReference>
<dbReference type="OrthoDB" id="870892at2"/>
<dbReference type="Pfam" id="PF04972">
    <property type="entry name" value="BON"/>
    <property type="match status" value="3"/>
</dbReference>
<accession>A0A1X7GHJ4</accession>
<keyword evidence="4" id="KW-1185">Reference proteome</keyword>
<dbReference type="SMART" id="SM00749">
    <property type="entry name" value="BON"/>
    <property type="match status" value="3"/>
</dbReference>
<dbReference type="PROSITE" id="PS50914">
    <property type="entry name" value="BON"/>
    <property type="match status" value="3"/>
</dbReference>
<dbReference type="STRING" id="28094.SAMN06295900_115132"/>
<name>A0A1X7GHJ4_TRICW</name>
<proteinExistence type="predicted"/>
<gene>
    <name evidence="3" type="ORF">SAMN06295900_115132</name>
</gene>
<dbReference type="RefSeq" id="WP_085229730.1">
    <property type="nucleotide sequence ID" value="NZ_BSQD01000008.1"/>
</dbReference>
<feature type="domain" description="BON" evidence="2">
    <location>
        <begin position="3"/>
        <end position="71"/>
    </location>
</feature>
<dbReference type="InterPro" id="IPR014004">
    <property type="entry name" value="Transpt-assoc_nodulatn_dom_bac"/>
</dbReference>
<evidence type="ECO:0000256" key="1">
    <source>
        <dbReference type="ARBA" id="ARBA00022729"/>
    </source>
</evidence>
<evidence type="ECO:0000313" key="4">
    <source>
        <dbReference type="Proteomes" id="UP000192911"/>
    </source>
</evidence>
<dbReference type="EMBL" id="FXAH01000015">
    <property type="protein sequence ID" value="SMF69152.1"/>
    <property type="molecule type" value="Genomic_DNA"/>
</dbReference>
<sequence length="216" mass="22757">MKTDDVLKQEVCDELEWDPTFDASAVSVAVTDGIVKLEGHVPSFAQKVALEKAVQRVAGVRAFVVEVAVARPAAEVQDDETVAQAVRAVLEATEGLPRGAITVAVERGCITLTGTLGWGHQRRAAELATARVRGVVGVVNLISVRADADPADIATKILAALKRRAHADAKRLDVEVREGVVTLRGTVGSLAEKRAAEGVAWATRGVRGVVDQLTVG</sequence>
<evidence type="ECO:0000259" key="2">
    <source>
        <dbReference type="PROSITE" id="PS50914"/>
    </source>
</evidence>
<dbReference type="AlphaFoldDB" id="A0A1X7GHJ4"/>
<feature type="domain" description="BON" evidence="2">
    <location>
        <begin position="149"/>
        <end position="216"/>
    </location>
</feature>
<feature type="domain" description="BON" evidence="2">
    <location>
        <begin position="78"/>
        <end position="146"/>
    </location>
</feature>